<evidence type="ECO:0000313" key="3">
    <source>
        <dbReference type="Proteomes" id="UP000431401"/>
    </source>
</evidence>
<dbReference type="AlphaFoldDB" id="A0A7K0E0K3"/>
<dbReference type="PANTHER" id="PTHR34075">
    <property type="entry name" value="BLR3430 PROTEIN"/>
    <property type="match status" value="1"/>
</dbReference>
<comment type="caution">
    <text evidence="2">The sequence shown here is derived from an EMBL/GenBank/DDBJ whole genome shotgun (WGS) entry which is preliminary data.</text>
</comment>
<evidence type="ECO:0000259" key="1">
    <source>
        <dbReference type="Pfam" id="PF01796"/>
    </source>
</evidence>
<dbReference type="InterPro" id="IPR002878">
    <property type="entry name" value="ChsH2_C"/>
</dbReference>
<protein>
    <recommendedName>
        <fullName evidence="1">ChsH2 C-terminal OB-fold domain-containing protein</fullName>
    </recommendedName>
</protein>
<feature type="domain" description="ChsH2 C-terminal OB-fold" evidence="1">
    <location>
        <begin position="66"/>
        <end position="134"/>
    </location>
</feature>
<sequence length="157" mass="17441">MTATARENIALPQVFGVPVPLPTGLDRPYHDGLAASELYVQHCECGTWQWPPEVICHRCHRFDPGWRATAPEGVLFSWTRVWHAAREELVTAVPYVVAVVELPAAGGIRLVGNLLLGDPGRDPITVGTPVRGEFVDRHVSGRDYTLLQWRPVEGEDR</sequence>
<dbReference type="InterPro" id="IPR052513">
    <property type="entry name" value="Thioester_dehydratase-like"/>
</dbReference>
<dbReference type="RefSeq" id="WP_319944019.1">
    <property type="nucleotide sequence ID" value="NZ_WEGI01000021.1"/>
</dbReference>
<reference evidence="2 3" key="1">
    <citation type="submission" date="2019-10" db="EMBL/GenBank/DDBJ databases">
        <title>Nocardia macrotermitis sp. nov. and Nocardia aurantia sp. nov., isolated from the gut of fungus growing-termite Macrotermes natalensis.</title>
        <authorList>
            <person name="Benndorf R."/>
            <person name="Schwitalla J."/>
            <person name="Martin K."/>
            <person name="De Beer W."/>
            <person name="Kaster A.-K."/>
            <person name="Vollmers J."/>
            <person name="Poulsen M."/>
            <person name="Beemelmanns C."/>
        </authorList>
    </citation>
    <scope>NUCLEOTIDE SEQUENCE [LARGE SCALE GENOMIC DNA]</scope>
    <source>
        <strain evidence="2 3">RB56</strain>
    </source>
</reference>
<dbReference type="InterPro" id="IPR012340">
    <property type="entry name" value="NA-bd_OB-fold"/>
</dbReference>
<dbReference type="SUPFAM" id="SSF50249">
    <property type="entry name" value="Nucleic acid-binding proteins"/>
    <property type="match status" value="1"/>
</dbReference>
<evidence type="ECO:0000313" key="2">
    <source>
        <dbReference type="EMBL" id="MQY31579.1"/>
    </source>
</evidence>
<dbReference type="Proteomes" id="UP000431401">
    <property type="component" value="Unassembled WGS sequence"/>
</dbReference>
<dbReference type="EMBL" id="WEGI01000021">
    <property type="protein sequence ID" value="MQY31579.1"/>
    <property type="molecule type" value="Genomic_DNA"/>
</dbReference>
<dbReference type="PANTHER" id="PTHR34075:SF5">
    <property type="entry name" value="BLR3430 PROTEIN"/>
    <property type="match status" value="1"/>
</dbReference>
<name>A0A7K0E0K3_9NOCA</name>
<accession>A0A7K0E0K3</accession>
<proteinExistence type="predicted"/>
<keyword evidence="3" id="KW-1185">Reference proteome</keyword>
<organism evidence="2 3">
    <name type="scientific">Nocardia aurantia</name>
    <dbReference type="NCBI Taxonomy" id="2585199"/>
    <lineage>
        <taxon>Bacteria</taxon>
        <taxon>Bacillati</taxon>
        <taxon>Actinomycetota</taxon>
        <taxon>Actinomycetes</taxon>
        <taxon>Mycobacteriales</taxon>
        <taxon>Nocardiaceae</taxon>
        <taxon>Nocardia</taxon>
    </lineage>
</organism>
<gene>
    <name evidence="2" type="ORF">NRB56_71880</name>
</gene>
<dbReference type="Pfam" id="PF01796">
    <property type="entry name" value="OB_ChsH2_C"/>
    <property type="match status" value="1"/>
</dbReference>